<dbReference type="PANTHER" id="PTHR30269">
    <property type="entry name" value="TRANSMEMBRANE PROTEIN YFCA"/>
    <property type="match status" value="1"/>
</dbReference>
<sequence>MIHNPAVATDHVGMITWEFIAIGAVFGLAGSVKGVTGMGLPTVAISLLGLWMPLGQAAALLVWPSLVTNLAQCWGRDAPRLLRLLWPMGLLLVAAAVVTPPLPATGASGRGILGGVLLAYGLWGLVRPALPDLSRRPWFWGMAAGALTGAVTAWTGVFVMPLVPYLQALKLDKEALVQALGMSFTVATLALAWRLHGLAAAGAWQWPSVWALFAAWTGLWCGARLRARLNGRAFQRGVFLSFVLLGAINLWWR</sequence>
<dbReference type="Pfam" id="PF01925">
    <property type="entry name" value="TauE"/>
    <property type="match status" value="1"/>
</dbReference>
<evidence type="ECO:0000256" key="6">
    <source>
        <dbReference type="ARBA" id="ARBA00022989"/>
    </source>
</evidence>
<protein>
    <recommendedName>
        <fullName evidence="8">Probable membrane transporter protein</fullName>
    </recommendedName>
</protein>
<keyword evidence="6 8" id="KW-1133">Transmembrane helix</keyword>
<evidence type="ECO:0000313" key="9">
    <source>
        <dbReference type="EMBL" id="GLS15046.1"/>
    </source>
</evidence>
<evidence type="ECO:0000256" key="3">
    <source>
        <dbReference type="ARBA" id="ARBA00022448"/>
    </source>
</evidence>
<dbReference type="PANTHER" id="PTHR30269:SF32">
    <property type="entry name" value="MEMBRANE TRANSPORTER PROTEIN-RELATED"/>
    <property type="match status" value="1"/>
</dbReference>
<dbReference type="InterPro" id="IPR002781">
    <property type="entry name" value="TM_pro_TauE-like"/>
</dbReference>
<feature type="transmembrane region" description="Helical" evidence="8">
    <location>
        <begin position="175"/>
        <end position="195"/>
    </location>
</feature>
<keyword evidence="3" id="KW-0813">Transport</keyword>
<reference evidence="10" key="1">
    <citation type="journal article" date="2019" name="Int. J. Syst. Evol. Microbiol.">
        <title>The Global Catalogue of Microorganisms (GCM) 10K type strain sequencing project: providing services to taxonomists for standard genome sequencing and annotation.</title>
        <authorList>
            <consortium name="The Broad Institute Genomics Platform"/>
            <consortium name="The Broad Institute Genome Sequencing Center for Infectious Disease"/>
            <person name="Wu L."/>
            <person name="Ma J."/>
        </authorList>
    </citation>
    <scope>NUCLEOTIDE SEQUENCE [LARGE SCALE GENOMIC DNA]</scope>
    <source>
        <strain evidence="10">NBRC 109341</strain>
    </source>
</reference>
<organism evidence="9 10">
    <name type="scientific">Hydrogenophaga electricum</name>
    <dbReference type="NCBI Taxonomy" id="1230953"/>
    <lineage>
        <taxon>Bacteria</taxon>
        <taxon>Pseudomonadati</taxon>
        <taxon>Pseudomonadota</taxon>
        <taxon>Betaproteobacteria</taxon>
        <taxon>Burkholderiales</taxon>
        <taxon>Comamonadaceae</taxon>
        <taxon>Hydrogenophaga</taxon>
    </lineage>
</organism>
<comment type="caution">
    <text evidence="9">The sequence shown here is derived from an EMBL/GenBank/DDBJ whole genome shotgun (WGS) entry which is preliminary data.</text>
</comment>
<accession>A0ABQ6C449</accession>
<keyword evidence="10" id="KW-1185">Reference proteome</keyword>
<comment type="subcellular location">
    <subcellularLocation>
        <location evidence="1 8">Cell membrane</location>
        <topology evidence="1 8">Multi-pass membrane protein</topology>
    </subcellularLocation>
</comment>
<feature type="transmembrane region" description="Helical" evidence="8">
    <location>
        <begin position="201"/>
        <end position="221"/>
    </location>
</feature>
<feature type="transmembrane region" description="Helical" evidence="8">
    <location>
        <begin position="44"/>
        <end position="64"/>
    </location>
</feature>
<evidence type="ECO:0000256" key="4">
    <source>
        <dbReference type="ARBA" id="ARBA00022475"/>
    </source>
</evidence>
<feature type="transmembrane region" description="Helical" evidence="8">
    <location>
        <begin position="84"/>
        <end position="102"/>
    </location>
</feature>
<proteinExistence type="inferred from homology"/>
<feature type="transmembrane region" description="Helical" evidence="8">
    <location>
        <begin position="109"/>
        <end position="126"/>
    </location>
</feature>
<name>A0ABQ6C449_9BURK</name>
<evidence type="ECO:0000313" key="10">
    <source>
        <dbReference type="Proteomes" id="UP001156903"/>
    </source>
</evidence>
<gene>
    <name evidence="9" type="ORF">GCM10007935_24790</name>
</gene>
<feature type="transmembrane region" description="Helical" evidence="8">
    <location>
        <begin position="138"/>
        <end position="163"/>
    </location>
</feature>
<dbReference type="InterPro" id="IPR052017">
    <property type="entry name" value="TSUP"/>
</dbReference>
<evidence type="ECO:0000256" key="1">
    <source>
        <dbReference type="ARBA" id="ARBA00004651"/>
    </source>
</evidence>
<evidence type="ECO:0000256" key="5">
    <source>
        <dbReference type="ARBA" id="ARBA00022692"/>
    </source>
</evidence>
<evidence type="ECO:0000256" key="8">
    <source>
        <dbReference type="RuleBase" id="RU363041"/>
    </source>
</evidence>
<feature type="transmembrane region" description="Helical" evidence="8">
    <location>
        <begin position="233"/>
        <end position="252"/>
    </location>
</feature>
<keyword evidence="4 8" id="KW-1003">Cell membrane</keyword>
<dbReference type="EMBL" id="BSPB01000019">
    <property type="protein sequence ID" value="GLS15046.1"/>
    <property type="molecule type" value="Genomic_DNA"/>
</dbReference>
<evidence type="ECO:0000256" key="2">
    <source>
        <dbReference type="ARBA" id="ARBA00009142"/>
    </source>
</evidence>
<keyword evidence="5 8" id="KW-0812">Transmembrane</keyword>
<feature type="transmembrane region" description="Helical" evidence="8">
    <location>
        <begin position="12"/>
        <end position="32"/>
    </location>
</feature>
<keyword evidence="7 8" id="KW-0472">Membrane</keyword>
<comment type="similarity">
    <text evidence="2 8">Belongs to the 4-toluene sulfonate uptake permease (TSUP) (TC 2.A.102) family.</text>
</comment>
<evidence type="ECO:0000256" key="7">
    <source>
        <dbReference type="ARBA" id="ARBA00023136"/>
    </source>
</evidence>
<dbReference type="Proteomes" id="UP001156903">
    <property type="component" value="Unassembled WGS sequence"/>
</dbReference>